<protein>
    <submittedName>
        <fullName evidence="9">Amino acid transporter, transmembrane</fullName>
    </submittedName>
</protein>
<evidence type="ECO:0000256" key="3">
    <source>
        <dbReference type="ARBA" id="ARBA00022692"/>
    </source>
</evidence>
<dbReference type="Proteomes" id="UP000245207">
    <property type="component" value="Unassembled WGS sequence"/>
</dbReference>
<dbReference type="OrthoDB" id="40134at2759"/>
<feature type="transmembrane region" description="Helical" evidence="7">
    <location>
        <begin position="427"/>
        <end position="447"/>
    </location>
</feature>
<comment type="subcellular location">
    <subcellularLocation>
        <location evidence="1">Membrane</location>
    </subcellularLocation>
</comment>
<feature type="domain" description="Amino acid transporter transmembrane" evidence="8">
    <location>
        <begin position="69"/>
        <end position="483"/>
    </location>
</feature>
<feature type="transmembrane region" description="Helical" evidence="7">
    <location>
        <begin position="360"/>
        <end position="380"/>
    </location>
</feature>
<feature type="transmembrane region" description="Helical" evidence="7">
    <location>
        <begin position="100"/>
        <end position="122"/>
    </location>
</feature>
<feature type="transmembrane region" description="Helical" evidence="7">
    <location>
        <begin position="401"/>
        <end position="421"/>
    </location>
</feature>
<evidence type="ECO:0000256" key="1">
    <source>
        <dbReference type="ARBA" id="ARBA00004370"/>
    </source>
</evidence>
<proteinExistence type="predicted"/>
<evidence type="ECO:0000259" key="8">
    <source>
        <dbReference type="Pfam" id="PF01490"/>
    </source>
</evidence>
<dbReference type="GO" id="GO:0016020">
    <property type="term" value="C:membrane"/>
    <property type="evidence" value="ECO:0007669"/>
    <property type="project" value="UniProtKB-SubCell"/>
</dbReference>
<sequence length="495" mass="54818">MVNMVAGCNTEENGCSEKKIDIMNGDSVCEYMHEYCSSTRPEPEHVIEEDRRKIMQPPDEWLPITQTRNGNSWTATCHLLCSGIGIQTLALPLALAYLGWFWGILCLSVAFVWQLYTIWLLISLHESVPGTRYSRYLHLSIAAFGVKLGKVLTIFPVLYLSAGTCVMFIITAGRTMKLFYKLVCEECSSKQQLSTVEWSLVFICLAILLSLFCPNLHSVAVASFLGAIMAVGYCTIIWVVIVAIGRVEETVYDPPGTMTSEASRIQSILSALAIISLAFRGHNVVLEIQATMPSTPNCPSIMLMRKGVIASYFIILICFFPLAIVGYWTFKNEIPAKGGMLTVLSTTLHLHTSKPVLGLIYIQIVISCVAAFQIYSMVIFDNLERVYSSRTSNKCPKLIRIGIRIFFGGLTFFISVAFPFLPSLAAFLGGIALPLTYGYPCLMWIAIKKPPKKSGSWWLNLGLGYSCIGLSVLVVVGSVWNLVTTGLDANFFHPR</sequence>
<feature type="transmembrane region" description="Helical" evidence="7">
    <location>
        <begin position="219"/>
        <end position="245"/>
    </location>
</feature>
<evidence type="ECO:0000313" key="9">
    <source>
        <dbReference type="EMBL" id="PWA74047.1"/>
    </source>
</evidence>
<evidence type="ECO:0000256" key="7">
    <source>
        <dbReference type="SAM" id="Phobius"/>
    </source>
</evidence>
<dbReference type="InterPro" id="IPR013057">
    <property type="entry name" value="AA_transpt_TM"/>
</dbReference>
<evidence type="ECO:0000256" key="2">
    <source>
        <dbReference type="ARBA" id="ARBA00022448"/>
    </source>
</evidence>
<dbReference type="STRING" id="35608.A0A2U1NKK5"/>
<evidence type="ECO:0000256" key="6">
    <source>
        <dbReference type="ARBA" id="ARBA00023136"/>
    </source>
</evidence>
<evidence type="ECO:0000313" key="10">
    <source>
        <dbReference type="Proteomes" id="UP000245207"/>
    </source>
</evidence>
<dbReference type="Pfam" id="PF01490">
    <property type="entry name" value="Aa_trans"/>
    <property type="match status" value="1"/>
</dbReference>
<name>A0A2U1NKK5_ARTAN</name>
<comment type="caution">
    <text evidence="9">The sequence shown here is derived from an EMBL/GenBank/DDBJ whole genome shotgun (WGS) entry which is preliminary data.</text>
</comment>
<evidence type="ECO:0000256" key="4">
    <source>
        <dbReference type="ARBA" id="ARBA00022970"/>
    </source>
</evidence>
<feature type="transmembrane region" description="Helical" evidence="7">
    <location>
        <begin position="459"/>
        <end position="483"/>
    </location>
</feature>
<keyword evidence="10" id="KW-1185">Reference proteome</keyword>
<keyword evidence="5 7" id="KW-1133">Transmembrane helix</keyword>
<feature type="transmembrane region" description="Helical" evidence="7">
    <location>
        <begin position="307"/>
        <end position="330"/>
    </location>
</feature>
<evidence type="ECO:0000256" key="5">
    <source>
        <dbReference type="ARBA" id="ARBA00022989"/>
    </source>
</evidence>
<organism evidence="9 10">
    <name type="scientific">Artemisia annua</name>
    <name type="common">Sweet wormwood</name>
    <dbReference type="NCBI Taxonomy" id="35608"/>
    <lineage>
        <taxon>Eukaryota</taxon>
        <taxon>Viridiplantae</taxon>
        <taxon>Streptophyta</taxon>
        <taxon>Embryophyta</taxon>
        <taxon>Tracheophyta</taxon>
        <taxon>Spermatophyta</taxon>
        <taxon>Magnoliopsida</taxon>
        <taxon>eudicotyledons</taxon>
        <taxon>Gunneridae</taxon>
        <taxon>Pentapetalae</taxon>
        <taxon>asterids</taxon>
        <taxon>campanulids</taxon>
        <taxon>Asterales</taxon>
        <taxon>Asteraceae</taxon>
        <taxon>Asteroideae</taxon>
        <taxon>Anthemideae</taxon>
        <taxon>Artemisiinae</taxon>
        <taxon>Artemisia</taxon>
    </lineage>
</organism>
<keyword evidence="2" id="KW-0813">Transport</keyword>
<dbReference type="EMBL" id="PKPP01002631">
    <property type="protein sequence ID" value="PWA74047.1"/>
    <property type="molecule type" value="Genomic_DNA"/>
</dbReference>
<feature type="transmembrane region" description="Helical" evidence="7">
    <location>
        <begin position="151"/>
        <end position="173"/>
    </location>
</feature>
<dbReference type="PANTHER" id="PTHR48017">
    <property type="entry name" value="OS05G0424000 PROTEIN-RELATED"/>
    <property type="match status" value="1"/>
</dbReference>
<keyword evidence="4" id="KW-0029">Amino-acid transport</keyword>
<keyword evidence="3 7" id="KW-0812">Transmembrane</keyword>
<feature type="transmembrane region" description="Helical" evidence="7">
    <location>
        <begin position="193"/>
        <end position="212"/>
    </location>
</feature>
<dbReference type="AlphaFoldDB" id="A0A2U1NKK5"/>
<keyword evidence="6 7" id="KW-0472">Membrane</keyword>
<reference evidence="9 10" key="1">
    <citation type="journal article" date="2018" name="Mol. Plant">
        <title>The genome of Artemisia annua provides insight into the evolution of Asteraceae family and artemisinin biosynthesis.</title>
        <authorList>
            <person name="Shen Q."/>
            <person name="Zhang L."/>
            <person name="Liao Z."/>
            <person name="Wang S."/>
            <person name="Yan T."/>
            <person name="Shi P."/>
            <person name="Liu M."/>
            <person name="Fu X."/>
            <person name="Pan Q."/>
            <person name="Wang Y."/>
            <person name="Lv Z."/>
            <person name="Lu X."/>
            <person name="Zhang F."/>
            <person name="Jiang W."/>
            <person name="Ma Y."/>
            <person name="Chen M."/>
            <person name="Hao X."/>
            <person name="Li L."/>
            <person name="Tang Y."/>
            <person name="Lv G."/>
            <person name="Zhou Y."/>
            <person name="Sun X."/>
            <person name="Brodelius P.E."/>
            <person name="Rose J.K.C."/>
            <person name="Tang K."/>
        </authorList>
    </citation>
    <scope>NUCLEOTIDE SEQUENCE [LARGE SCALE GENOMIC DNA]</scope>
    <source>
        <strain evidence="10">cv. Huhao1</strain>
        <tissue evidence="9">Leaf</tissue>
    </source>
</reference>
<accession>A0A2U1NKK5</accession>
<dbReference type="GO" id="GO:0006865">
    <property type="term" value="P:amino acid transport"/>
    <property type="evidence" value="ECO:0007669"/>
    <property type="project" value="UniProtKB-KW"/>
</dbReference>
<gene>
    <name evidence="9" type="ORF">CTI12_AA256470</name>
</gene>